<keyword evidence="1" id="KW-0812">Transmembrane</keyword>
<evidence type="ECO:0000313" key="3">
    <source>
        <dbReference type="Proteomes" id="UP000076555"/>
    </source>
</evidence>
<dbReference type="OrthoDB" id="9775268at2"/>
<evidence type="ECO:0000256" key="1">
    <source>
        <dbReference type="SAM" id="Phobius"/>
    </source>
</evidence>
<protein>
    <submittedName>
        <fullName evidence="2">MFS transporter</fullName>
    </submittedName>
</protein>
<accession>A0A166J0A3</accession>
<keyword evidence="1" id="KW-0472">Membrane</keyword>
<comment type="caution">
    <text evidence="2">The sequence shown here is derived from an EMBL/GenBank/DDBJ whole genome shotgun (WGS) entry which is preliminary data.</text>
</comment>
<dbReference type="Proteomes" id="UP000076555">
    <property type="component" value="Unassembled WGS sequence"/>
</dbReference>
<dbReference type="RefSeq" id="WP_063873406.1">
    <property type="nucleotide sequence ID" value="NZ_CAWMRI010000205.1"/>
</dbReference>
<proteinExistence type="predicted"/>
<name>A0A166J0A3_NODSP</name>
<reference evidence="2 3" key="1">
    <citation type="submission" date="2016-04" db="EMBL/GenBank/DDBJ databases">
        <title>Draft Genome Assembly of the Bloom-forming Cyanobacterium Nodularia spumigena Strain CENA596 in Shrimp Production Ponds.</title>
        <authorList>
            <person name="Popin R.V."/>
            <person name="Rigonato J."/>
            <person name="Abreu V.A."/>
            <person name="Andreote A.P."/>
            <person name="Silveira S.B."/>
            <person name="Odebrecht C."/>
            <person name="Fiore M.F."/>
        </authorList>
    </citation>
    <scope>NUCLEOTIDE SEQUENCE [LARGE SCALE GENOMIC DNA]</scope>
    <source>
        <strain evidence="2 3">CENA596</strain>
    </source>
</reference>
<keyword evidence="1" id="KW-1133">Transmembrane helix</keyword>
<gene>
    <name evidence="2" type="ORF">A2T98_14690</name>
</gene>
<evidence type="ECO:0000313" key="2">
    <source>
        <dbReference type="EMBL" id="KZL49080.1"/>
    </source>
</evidence>
<organism evidence="2 3">
    <name type="scientific">Nodularia spumigena CENA596</name>
    <dbReference type="NCBI Taxonomy" id="1819295"/>
    <lineage>
        <taxon>Bacteria</taxon>
        <taxon>Bacillati</taxon>
        <taxon>Cyanobacteriota</taxon>
        <taxon>Cyanophyceae</taxon>
        <taxon>Nostocales</taxon>
        <taxon>Nodulariaceae</taxon>
        <taxon>Nodularia</taxon>
    </lineage>
</organism>
<feature type="transmembrane region" description="Helical" evidence="1">
    <location>
        <begin position="23"/>
        <end position="43"/>
    </location>
</feature>
<dbReference type="AlphaFoldDB" id="A0A166J0A3"/>
<sequence>MQGNNFLTNTIGQIIGVGAGRGMSLLLVILGTITMIPTCFAYLSPRLRLIEEELPDIVLDTEENIITISEPVASASSS</sequence>
<dbReference type="EMBL" id="LWAJ01000205">
    <property type="protein sequence ID" value="KZL49080.1"/>
    <property type="molecule type" value="Genomic_DNA"/>
</dbReference>